<dbReference type="OrthoDB" id="330204at2"/>
<evidence type="ECO:0000313" key="1">
    <source>
        <dbReference type="EMBL" id="SEJ03553.1"/>
    </source>
</evidence>
<name>A0A1H6VG74_9GAMM</name>
<keyword evidence="2" id="KW-1185">Reference proteome</keyword>
<dbReference type="AlphaFoldDB" id="A0A1H6VG74"/>
<dbReference type="Proteomes" id="UP000199420">
    <property type="component" value="Unassembled WGS sequence"/>
</dbReference>
<proteinExistence type="predicted"/>
<dbReference type="RefSeq" id="WP_091338580.1">
    <property type="nucleotide sequence ID" value="NZ_FNYC01000004.1"/>
</dbReference>
<reference evidence="1 2" key="1">
    <citation type="submission" date="2016-10" db="EMBL/GenBank/DDBJ databases">
        <authorList>
            <person name="de Groot N.N."/>
        </authorList>
    </citation>
    <scope>NUCLEOTIDE SEQUENCE [LARGE SCALE GENOMIC DNA]</scope>
    <source>
        <strain evidence="1 2">DSM 26515</strain>
    </source>
</reference>
<evidence type="ECO:0008006" key="3">
    <source>
        <dbReference type="Google" id="ProtNLM"/>
    </source>
</evidence>
<dbReference type="EMBL" id="FNYC01000004">
    <property type="protein sequence ID" value="SEJ03553.1"/>
    <property type="molecule type" value="Genomic_DNA"/>
</dbReference>
<gene>
    <name evidence="1" type="ORF">SAMN04487997_2277</name>
</gene>
<sequence>MPMFITRVELHDADEWEYYETLHDEMEQRGFKRTIRGKKGIYQLPTAEYVCTMSATASDVHTLAKQAANATGKKSSVISCEYLRAAFDLPEAGES</sequence>
<evidence type="ECO:0000313" key="2">
    <source>
        <dbReference type="Proteomes" id="UP000199420"/>
    </source>
</evidence>
<organism evidence="1 2">
    <name type="scientific">Frateuria terrea</name>
    <dbReference type="NCBI Taxonomy" id="529704"/>
    <lineage>
        <taxon>Bacteria</taxon>
        <taxon>Pseudomonadati</taxon>
        <taxon>Pseudomonadota</taxon>
        <taxon>Gammaproteobacteria</taxon>
        <taxon>Lysobacterales</taxon>
        <taxon>Rhodanobacteraceae</taxon>
        <taxon>Frateuria</taxon>
    </lineage>
</organism>
<accession>A0A1H6VG74</accession>
<protein>
    <recommendedName>
        <fullName evidence="3">DUF2622 domain-containing protein</fullName>
    </recommendedName>
</protein>